<evidence type="ECO:0000313" key="4">
    <source>
        <dbReference type="Proteomes" id="UP000606172"/>
    </source>
</evidence>
<evidence type="ECO:0000256" key="1">
    <source>
        <dbReference type="SAM" id="MobiDB-lite"/>
    </source>
</evidence>
<reference evidence="3" key="1">
    <citation type="submission" date="2021-01" db="EMBL/GenBank/DDBJ databases">
        <title>Whole genome shotgun sequence of Sinosporangium siamense NBRC 109515.</title>
        <authorList>
            <person name="Komaki H."/>
            <person name="Tamura T."/>
        </authorList>
    </citation>
    <scope>NUCLEOTIDE SEQUENCE</scope>
    <source>
        <strain evidence="3">NBRC 109515</strain>
    </source>
</reference>
<dbReference type="InterPro" id="IPR025161">
    <property type="entry name" value="IS402-like_dom"/>
</dbReference>
<evidence type="ECO:0000259" key="2">
    <source>
        <dbReference type="Pfam" id="PF13340"/>
    </source>
</evidence>
<feature type="domain" description="Insertion element IS402-like" evidence="2">
    <location>
        <begin position="1"/>
        <end position="43"/>
    </location>
</feature>
<keyword evidence="4" id="KW-1185">Reference proteome</keyword>
<sequence>MDAIAYRLRADRTWRLLPHDFPPWQTAYHHWRLWREENRWEAVAAALRERERIRRGRDPAPSAGVINSQSVKGTERGGLHGYDGARKVFGVKRHLLVNTLGLVPGTCYPQ</sequence>
<dbReference type="EMBL" id="BOOW01000009">
    <property type="protein sequence ID" value="GII91359.1"/>
    <property type="molecule type" value="Genomic_DNA"/>
</dbReference>
<dbReference type="PANTHER" id="PTHR30007">
    <property type="entry name" value="PHP DOMAIN PROTEIN"/>
    <property type="match status" value="1"/>
</dbReference>
<name>A0A919RGG0_9ACTN</name>
<comment type="caution">
    <text evidence="3">The sequence shown here is derived from an EMBL/GenBank/DDBJ whole genome shotgun (WGS) entry which is preliminary data.</text>
</comment>
<dbReference type="AlphaFoldDB" id="A0A919RGG0"/>
<feature type="region of interest" description="Disordered" evidence="1">
    <location>
        <begin position="54"/>
        <end position="79"/>
    </location>
</feature>
<protein>
    <recommendedName>
        <fullName evidence="2">Insertion element IS402-like domain-containing protein</fullName>
    </recommendedName>
</protein>
<gene>
    <name evidence="3" type="ORF">Ssi02_15900</name>
</gene>
<dbReference type="Pfam" id="PF13340">
    <property type="entry name" value="DUF4096"/>
    <property type="match status" value="1"/>
</dbReference>
<proteinExistence type="predicted"/>
<accession>A0A919RGG0</accession>
<evidence type="ECO:0000313" key="3">
    <source>
        <dbReference type="EMBL" id="GII91359.1"/>
    </source>
</evidence>
<dbReference type="PANTHER" id="PTHR30007:SF0">
    <property type="entry name" value="TRANSPOSASE"/>
    <property type="match status" value="1"/>
</dbReference>
<organism evidence="3 4">
    <name type="scientific">Sinosporangium siamense</name>
    <dbReference type="NCBI Taxonomy" id="1367973"/>
    <lineage>
        <taxon>Bacteria</taxon>
        <taxon>Bacillati</taxon>
        <taxon>Actinomycetota</taxon>
        <taxon>Actinomycetes</taxon>
        <taxon>Streptosporangiales</taxon>
        <taxon>Streptosporangiaceae</taxon>
        <taxon>Sinosporangium</taxon>
    </lineage>
</organism>
<dbReference type="Proteomes" id="UP000606172">
    <property type="component" value="Unassembled WGS sequence"/>
</dbReference>